<dbReference type="PROSITE" id="PS50076">
    <property type="entry name" value="DNAJ_2"/>
    <property type="match status" value="1"/>
</dbReference>
<dbReference type="EMBL" id="MN738892">
    <property type="protein sequence ID" value="QHT30146.1"/>
    <property type="molecule type" value="Genomic_DNA"/>
</dbReference>
<proteinExistence type="predicted"/>
<dbReference type="InterPro" id="IPR001623">
    <property type="entry name" value="DnaJ_domain"/>
</dbReference>
<reference evidence="2" key="1">
    <citation type="journal article" date="2020" name="Nature">
        <title>Giant virus diversity and host interactions through global metagenomics.</title>
        <authorList>
            <person name="Schulz F."/>
            <person name="Roux S."/>
            <person name="Paez-Espino D."/>
            <person name="Jungbluth S."/>
            <person name="Walsh D.A."/>
            <person name="Denef V.J."/>
            <person name="McMahon K.D."/>
            <person name="Konstantinidis K.T."/>
            <person name="Eloe-Fadrosh E.A."/>
            <person name="Kyrpides N.C."/>
            <person name="Woyke T."/>
        </authorList>
    </citation>
    <scope>NUCLEOTIDE SEQUENCE</scope>
    <source>
        <strain evidence="2">GVMAG-M-3300009149-34</strain>
    </source>
</reference>
<accession>A0A6C0ELV4</accession>
<evidence type="ECO:0000259" key="1">
    <source>
        <dbReference type="PROSITE" id="PS50076"/>
    </source>
</evidence>
<organism evidence="2">
    <name type="scientific">viral metagenome</name>
    <dbReference type="NCBI Taxonomy" id="1070528"/>
    <lineage>
        <taxon>unclassified sequences</taxon>
        <taxon>metagenomes</taxon>
        <taxon>organismal metagenomes</taxon>
    </lineage>
</organism>
<dbReference type="AlphaFoldDB" id="A0A6C0ELV4"/>
<feature type="domain" description="J" evidence="1">
    <location>
        <begin position="13"/>
        <end position="83"/>
    </location>
</feature>
<dbReference type="InterPro" id="IPR036869">
    <property type="entry name" value="J_dom_sf"/>
</dbReference>
<evidence type="ECO:0000313" key="2">
    <source>
        <dbReference type="EMBL" id="QHT30146.1"/>
    </source>
</evidence>
<dbReference type="SUPFAM" id="SSF46565">
    <property type="entry name" value="Chaperone J-domain"/>
    <property type="match status" value="1"/>
</dbReference>
<dbReference type="Gene3D" id="1.10.287.110">
    <property type="entry name" value="DnaJ domain"/>
    <property type="match status" value="1"/>
</dbReference>
<name>A0A6C0ELV4_9ZZZZ</name>
<sequence length="295" mass="35043">MNDEFDLDIENYELEDILNLFKLQYNFVEDELKKAYRVALKLHPDKSKLSGDYFRFYMKAYKIVEKVFYFRQQRKKSKYDTIYNATETDTPADKAVLLHSLNGKSIQEFNQWFNKMFETVKVKDEEDDSGYNSWIKNNKVDDDNKKVALSDFGRVFEAKKKEGKDLVKHQGVREMGVVDGGYNLVREKVTNYSSGLFSKLPYEDFKKAHTETVIPVTHQDFLNKEKFSSLETYKKHRDSQDFVPPSLQQSQQYLAEREKNEGQIHSRRAFKILKRDEELEKSNEKWWSNLQRLKG</sequence>
<protein>
    <recommendedName>
        <fullName evidence="1">J domain-containing protein</fullName>
    </recommendedName>
</protein>